<dbReference type="RefSeq" id="XP_056539485.1">
    <property type="nucleotide sequence ID" value="XM_056691779.1"/>
</dbReference>
<evidence type="ECO:0000313" key="10">
    <source>
        <dbReference type="Proteomes" id="UP001149163"/>
    </source>
</evidence>
<name>A0A9W9HQH2_9EURO</name>
<evidence type="ECO:0000256" key="6">
    <source>
        <dbReference type="RuleBase" id="RU000384"/>
    </source>
</evidence>
<dbReference type="EMBL" id="JAPQKN010000007">
    <property type="protein sequence ID" value="KAJ5153177.1"/>
    <property type="molecule type" value="Genomic_DNA"/>
</dbReference>
<dbReference type="AlphaFoldDB" id="A0A9W9HQH2"/>
<dbReference type="Gene3D" id="3.30.590.10">
    <property type="entry name" value="Glutamine synthetase/guanido kinase, catalytic domain"/>
    <property type="match status" value="1"/>
</dbReference>
<sequence length="444" mass="49069">MSEPSDLLDAFLLTNPDIEYVWMQWIDYTATTRVRIFPLEEFVCIARKQRRIGVSLAVQWMLQDDTVTPEGSTTGQFYMEPDLSSLRRNGGLTTSAAPSATVMSFWQSEESKPLASCPRTTLQSIVERLHSTHNVEVLCGVEIEVIFLKPITNQQTGQVTDYAPATTNHSWSQMTSDTRKMVPILEEVNRTLASIGIKLQQFHSESAPGQFEFILPPANPLAAIDTLFAARHVITAVVERHGLRATFHPRPFANGAGSAAHAHISITPPTREDAFLAGILSHYPAIVAFTMSQDASYERVRSGIWSGSEWVAWGFQNREAPVRKIGPGHWEIKTVDGVANSYLAMAALLAGGLIGLEENHSLAVKECAVDASSLSPAERSALGITTPIPKSLAESMAALSEDKTLQNVMGHEIVQNYLSVKRAESKRLLAMPDEERRLWLLERY</sequence>
<keyword evidence="2" id="KW-0436">Ligase</keyword>
<dbReference type="InterPro" id="IPR008146">
    <property type="entry name" value="Gln_synth_cat_dom"/>
</dbReference>
<dbReference type="GO" id="GO:0005524">
    <property type="term" value="F:ATP binding"/>
    <property type="evidence" value="ECO:0007669"/>
    <property type="project" value="UniProtKB-KW"/>
</dbReference>
<keyword evidence="10" id="KW-1185">Reference proteome</keyword>
<dbReference type="SUPFAM" id="SSF55931">
    <property type="entry name" value="Glutamine synthetase/guanido kinase"/>
    <property type="match status" value="1"/>
</dbReference>
<dbReference type="Pfam" id="PF00120">
    <property type="entry name" value="Gln-synt_C"/>
    <property type="match status" value="1"/>
</dbReference>
<keyword evidence="4" id="KW-0067">ATP-binding</keyword>
<dbReference type="GeneID" id="81430955"/>
<dbReference type="SMART" id="SM01230">
    <property type="entry name" value="Gln-synt_C"/>
    <property type="match status" value="1"/>
</dbReference>
<dbReference type="PROSITE" id="PS51987">
    <property type="entry name" value="GS_CATALYTIC"/>
    <property type="match status" value="1"/>
</dbReference>
<proteinExistence type="inferred from homology"/>
<evidence type="ECO:0000256" key="1">
    <source>
        <dbReference type="ARBA" id="ARBA00021364"/>
    </source>
</evidence>
<comment type="similarity">
    <text evidence="5 6">Belongs to the glutamine synthetase family.</text>
</comment>
<dbReference type="InterPro" id="IPR014746">
    <property type="entry name" value="Gln_synth/guanido_kin_cat_dom"/>
</dbReference>
<evidence type="ECO:0000313" key="9">
    <source>
        <dbReference type="EMBL" id="KAJ5153177.1"/>
    </source>
</evidence>
<gene>
    <name evidence="9" type="ORF">N7482_009655</name>
</gene>
<evidence type="ECO:0000256" key="5">
    <source>
        <dbReference type="PROSITE-ProRule" id="PRU01330"/>
    </source>
</evidence>
<dbReference type="Proteomes" id="UP001149163">
    <property type="component" value="Unassembled WGS sequence"/>
</dbReference>
<dbReference type="GO" id="GO:0006542">
    <property type="term" value="P:glutamine biosynthetic process"/>
    <property type="evidence" value="ECO:0007669"/>
    <property type="project" value="InterPro"/>
</dbReference>
<dbReference type="OrthoDB" id="3364440at2759"/>
<dbReference type="InterPro" id="IPR036651">
    <property type="entry name" value="Gln_synt_N_sf"/>
</dbReference>
<evidence type="ECO:0000259" key="8">
    <source>
        <dbReference type="PROSITE" id="PS51987"/>
    </source>
</evidence>
<comment type="caution">
    <text evidence="9">The sequence shown here is derived from an EMBL/GenBank/DDBJ whole genome shotgun (WGS) entry which is preliminary data.</text>
</comment>
<evidence type="ECO:0000256" key="3">
    <source>
        <dbReference type="ARBA" id="ARBA00022741"/>
    </source>
</evidence>
<evidence type="ECO:0000256" key="4">
    <source>
        <dbReference type="ARBA" id="ARBA00022840"/>
    </source>
</evidence>
<keyword evidence="3" id="KW-0547">Nucleotide-binding</keyword>
<dbReference type="InterPro" id="IPR008147">
    <property type="entry name" value="Gln_synt_N"/>
</dbReference>
<accession>A0A9W9HQH2</accession>
<dbReference type="PANTHER" id="PTHR43785:SF2">
    <property type="entry name" value="TYPE-1 GLUTAMINE SYNTHETASE 1"/>
    <property type="match status" value="1"/>
</dbReference>
<dbReference type="PROSITE" id="PS51986">
    <property type="entry name" value="GS_BETA_GRASP"/>
    <property type="match status" value="1"/>
</dbReference>
<dbReference type="GO" id="GO:0004356">
    <property type="term" value="F:glutamine synthetase activity"/>
    <property type="evidence" value="ECO:0007669"/>
    <property type="project" value="InterPro"/>
</dbReference>
<dbReference type="Gene3D" id="3.10.20.70">
    <property type="entry name" value="Glutamine synthetase, N-terminal domain"/>
    <property type="match status" value="1"/>
</dbReference>
<reference evidence="9" key="2">
    <citation type="journal article" date="2023" name="IMA Fungus">
        <title>Comparative genomic study of the Penicillium genus elucidates a diverse pangenome and 15 lateral gene transfer events.</title>
        <authorList>
            <person name="Petersen C."/>
            <person name="Sorensen T."/>
            <person name="Nielsen M.R."/>
            <person name="Sondergaard T.E."/>
            <person name="Sorensen J.L."/>
            <person name="Fitzpatrick D.A."/>
            <person name="Frisvad J.C."/>
            <person name="Nielsen K.L."/>
        </authorList>
    </citation>
    <scope>NUCLEOTIDE SEQUENCE</scope>
    <source>
        <strain evidence="9">IBT 26290</strain>
    </source>
</reference>
<dbReference type="PANTHER" id="PTHR43785">
    <property type="entry name" value="GAMMA-GLUTAMYLPUTRESCINE SYNTHETASE"/>
    <property type="match status" value="1"/>
</dbReference>
<evidence type="ECO:0000256" key="2">
    <source>
        <dbReference type="ARBA" id="ARBA00022598"/>
    </source>
</evidence>
<protein>
    <recommendedName>
        <fullName evidence="1">Glutamine synthetase</fullName>
    </recommendedName>
</protein>
<feature type="domain" description="GS catalytic" evidence="8">
    <location>
        <begin position="118"/>
        <end position="444"/>
    </location>
</feature>
<evidence type="ECO:0000259" key="7">
    <source>
        <dbReference type="PROSITE" id="PS51986"/>
    </source>
</evidence>
<dbReference type="FunFam" id="3.30.590.10:FF:000013">
    <property type="entry name" value="Related to fluG protein"/>
    <property type="match status" value="1"/>
</dbReference>
<reference evidence="9" key="1">
    <citation type="submission" date="2022-11" db="EMBL/GenBank/DDBJ databases">
        <authorList>
            <person name="Petersen C."/>
        </authorList>
    </citation>
    <scope>NUCLEOTIDE SEQUENCE</scope>
    <source>
        <strain evidence="9">IBT 26290</strain>
    </source>
</reference>
<feature type="domain" description="GS beta-grasp" evidence="7">
    <location>
        <begin position="16"/>
        <end position="111"/>
    </location>
</feature>
<organism evidence="9 10">
    <name type="scientific">Penicillium canariense</name>
    <dbReference type="NCBI Taxonomy" id="189055"/>
    <lineage>
        <taxon>Eukaryota</taxon>
        <taxon>Fungi</taxon>
        <taxon>Dikarya</taxon>
        <taxon>Ascomycota</taxon>
        <taxon>Pezizomycotina</taxon>
        <taxon>Eurotiomycetes</taxon>
        <taxon>Eurotiomycetidae</taxon>
        <taxon>Eurotiales</taxon>
        <taxon>Aspergillaceae</taxon>
        <taxon>Penicillium</taxon>
    </lineage>
</organism>